<evidence type="ECO:0000256" key="1">
    <source>
        <dbReference type="SAM" id="MobiDB-lite"/>
    </source>
</evidence>
<accession>A0A0M8ZP06</accession>
<reference evidence="3 4" key="1">
    <citation type="submission" date="2015-07" db="EMBL/GenBank/DDBJ databases">
        <title>The genome of Melipona quadrifasciata.</title>
        <authorList>
            <person name="Pan H."/>
            <person name="Kapheim K."/>
        </authorList>
    </citation>
    <scope>NUCLEOTIDE SEQUENCE [LARGE SCALE GENOMIC DNA]</scope>
    <source>
        <strain evidence="3">0111107301</strain>
        <tissue evidence="3">Whole body</tissue>
    </source>
</reference>
<name>A0A0M8ZP06_9HYME</name>
<feature type="region of interest" description="Disordered" evidence="1">
    <location>
        <begin position="692"/>
        <end position="749"/>
    </location>
</feature>
<gene>
    <name evidence="3" type="ORF">WN51_06074</name>
</gene>
<dbReference type="Proteomes" id="UP000053105">
    <property type="component" value="Unassembled WGS sequence"/>
</dbReference>
<keyword evidence="4" id="KW-1185">Reference proteome</keyword>
<evidence type="ECO:0000313" key="3">
    <source>
        <dbReference type="EMBL" id="KOX68180.1"/>
    </source>
</evidence>
<evidence type="ECO:0000256" key="2">
    <source>
        <dbReference type="SAM" id="Phobius"/>
    </source>
</evidence>
<evidence type="ECO:0000313" key="4">
    <source>
        <dbReference type="Proteomes" id="UP000053105"/>
    </source>
</evidence>
<dbReference type="EMBL" id="KQ435944">
    <property type="protein sequence ID" value="KOX68180.1"/>
    <property type="molecule type" value="Genomic_DNA"/>
</dbReference>
<dbReference type="OrthoDB" id="7696384at2759"/>
<sequence length="891" mass="101599">MGSKFDAEFQSAKLTRMHVQYDKIYKMLLFTTVFERGKLPTHLHLNDSAAGHNRRDHIDQTYLGIFCKNWHYYIDDDATRIQSGMITISRSWSANDIDPDTTSKQDACKVHPLANTKYNSGNQHYELLPKYGSRILDVRAQEKVSRYCLIFGLDNDSMMPIFYEMEYSTEYFTNFTGNFETFICGGELNDFVDVRGNGAYSRLPRKKRDISATIKESLYISVRKILCEHHLSESAAPKNVQKSILGLEGLSTILSDYRQFYLSDLTTHKANTSTLATYMFEAILVKWKVVERGNELVTLRSKRKIAKMIKNKKEKHHGVPSANLSIGSKNYTYERTVVICFRLMKLTCLISQSSVVKVSVCAYNDLRKYSNTFSFEVTTGPNLTLYSVYSIIYVCDYGDVSIPESAESDNYQSFEHETGVCPQSVLRNEIPVIFYSLDEIRSYRNDIPKNSIADHPGSKYVQEYEKERKKERREGGREKMPKNVHISTGTFTRLFHLASKHFCTLRIFLRLKISPLFAINTSKVKYMYREMIFRQVLTIVADCMRAIVRKTIKVADCLGRGVAPERYSSLGGDILESEGNSKFGKLRCGGLEVGNLQEADALIDLEIWKFTQHGDSDVWKPSEPEAFKLKRLAKWTPRNLAIYKGNAFKLENSQKNNERYALKNFINCANTSQYPQQRLHSHVRTIHERLQSRMHDNNNGTAGNGQKIVRGTGSRRSYSPSDGSSSSSEDEGVSTGGSPSGPLRGTENAREERCDIQLNVHDSFLGILSMVVLAGIFSNFILNDLYNSISKRIPLSCDMYYDRSNYHQSTYKNIVAIDICLCLQRASFLQQSLHGTDSPTIVDNSFRNRNNASSNYLTLACYNTILENDDVLENCSQACDDVLRLMIDRTK</sequence>
<keyword evidence="2" id="KW-0812">Transmembrane</keyword>
<dbReference type="AlphaFoldDB" id="A0A0M8ZP06"/>
<dbReference type="STRING" id="166423.A0A0M8ZP06"/>
<keyword evidence="2" id="KW-0472">Membrane</keyword>
<feature type="compositionally biased region" description="Low complexity" evidence="1">
    <location>
        <begin position="714"/>
        <end position="727"/>
    </location>
</feature>
<protein>
    <submittedName>
        <fullName evidence="3">Uncharacterized protein</fullName>
    </submittedName>
</protein>
<proteinExistence type="predicted"/>
<organism evidence="3 4">
    <name type="scientific">Melipona quadrifasciata</name>
    <dbReference type="NCBI Taxonomy" id="166423"/>
    <lineage>
        <taxon>Eukaryota</taxon>
        <taxon>Metazoa</taxon>
        <taxon>Ecdysozoa</taxon>
        <taxon>Arthropoda</taxon>
        <taxon>Hexapoda</taxon>
        <taxon>Insecta</taxon>
        <taxon>Pterygota</taxon>
        <taxon>Neoptera</taxon>
        <taxon>Endopterygota</taxon>
        <taxon>Hymenoptera</taxon>
        <taxon>Apocrita</taxon>
        <taxon>Aculeata</taxon>
        <taxon>Apoidea</taxon>
        <taxon>Anthophila</taxon>
        <taxon>Apidae</taxon>
        <taxon>Melipona</taxon>
    </lineage>
</organism>
<feature type="transmembrane region" description="Helical" evidence="2">
    <location>
        <begin position="763"/>
        <end position="782"/>
    </location>
</feature>
<keyword evidence="2" id="KW-1133">Transmembrane helix</keyword>